<name>A0ABP9LT06_9RHOB</name>
<dbReference type="EMBL" id="BAABHW010000007">
    <property type="protein sequence ID" value="GAA5081519.1"/>
    <property type="molecule type" value="Genomic_DNA"/>
</dbReference>
<proteinExistence type="predicted"/>
<sequence>MCERLGELLRLPSYFTAHLLRTKFEGLRPDMRGDVMKKLLATVAIAATLATGTVAQAEAPELVPQMSTQTIYDDVETRTHHLIVPILAMILFIFAASGSTGNVYIDGF</sequence>
<keyword evidence="1" id="KW-0812">Transmembrane</keyword>
<gene>
    <name evidence="2" type="ORF">GCM10023209_36300</name>
</gene>
<keyword evidence="3" id="KW-1185">Reference proteome</keyword>
<evidence type="ECO:0000256" key="1">
    <source>
        <dbReference type="SAM" id="Phobius"/>
    </source>
</evidence>
<organism evidence="2 3">
    <name type="scientific">[Roseibacterium] beibuensis</name>
    <dbReference type="NCBI Taxonomy" id="1193142"/>
    <lineage>
        <taxon>Bacteria</taxon>
        <taxon>Pseudomonadati</taxon>
        <taxon>Pseudomonadota</taxon>
        <taxon>Alphaproteobacteria</taxon>
        <taxon>Rhodobacterales</taxon>
        <taxon>Roseobacteraceae</taxon>
        <taxon>Roseicyclus</taxon>
    </lineage>
</organism>
<keyword evidence="1" id="KW-0472">Membrane</keyword>
<reference evidence="3" key="1">
    <citation type="journal article" date="2019" name="Int. J. Syst. Evol. Microbiol.">
        <title>The Global Catalogue of Microorganisms (GCM) 10K type strain sequencing project: providing services to taxonomists for standard genome sequencing and annotation.</title>
        <authorList>
            <consortium name="The Broad Institute Genomics Platform"/>
            <consortium name="The Broad Institute Genome Sequencing Center for Infectious Disease"/>
            <person name="Wu L."/>
            <person name="Ma J."/>
        </authorList>
    </citation>
    <scope>NUCLEOTIDE SEQUENCE [LARGE SCALE GENOMIC DNA]</scope>
    <source>
        <strain evidence="3">JCM 18015</strain>
    </source>
</reference>
<comment type="caution">
    <text evidence="2">The sequence shown here is derived from an EMBL/GenBank/DDBJ whole genome shotgun (WGS) entry which is preliminary data.</text>
</comment>
<evidence type="ECO:0000313" key="3">
    <source>
        <dbReference type="Proteomes" id="UP001499910"/>
    </source>
</evidence>
<dbReference type="Proteomes" id="UP001499910">
    <property type="component" value="Unassembled WGS sequence"/>
</dbReference>
<keyword evidence="1" id="KW-1133">Transmembrane helix</keyword>
<accession>A0ABP9LT06</accession>
<protein>
    <submittedName>
        <fullName evidence="2">Uncharacterized protein</fullName>
    </submittedName>
</protein>
<feature type="transmembrane region" description="Helical" evidence="1">
    <location>
        <begin position="81"/>
        <end position="105"/>
    </location>
</feature>
<evidence type="ECO:0000313" key="2">
    <source>
        <dbReference type="EMBL" id="GAA5081519.1"/>
    </source>
</evidence>